<evidence type="ECO:0000313" key="2">
    <source>
        <dbReference type="Proteomes" id="UP000509120"/>
    </source>
</evidence>
<dbReference type="PROSITE" id="PS00785">
    <property type="entry name" value="5_NUCLEOTIDASE_1"/>
    <property type="match status" value="1"/>
</dbReference>
<dbReference type="GO" id="GO:0046872">
    <property type="term" value="F:metal ion binding"/>
    <property type="evidence" value="ECO:0007669"/>
    <property type="project" value="InterPro"/>
</dbReference>
<evidence type="ECO:0000313" key="1">
    <source>
        <dbReference type="EMBL" id="CAD0155586.1"/>
    </source>
</evidence>
<name>A0AAN1ZU17_STRTR</name>
<dbReference type="InterPro" id="IPR006146">
    <property type="entry name" value="5'-Nucleotdase_CS"/>
</dbReference>
<dbReference type="EMBL" id="LR822030">
    <property type="protein sequence ID" value="CAD0155586.1"/>
    <property type="molecule type" value="Genomic_DNA"/>
</dbReference>
<dbReference type="GO" id="GO:0016788">
    <property type="term" value="F:hydrolase activity, acting on ester bonds"/>
    <property type="evidence" value="ECO:0007669"/>
    <property type="project" value="InterPro"/>
</dbReference>
<sequence>MTNASASDNNDTVTVLHTNDVHGHIVEGDYNGVIGDALFQIMHHLKVNVYLF</sequence>
<dbReference type="GO" id="GO:0000166">
    <property type="term" value="F:nucleotide binding"/>
    <property type="evidence" value="ECO:0007669"/>
    <property type="project" value="InterPro"/>
</dbReference>
<accession>A0AAN1ZU17</accession>
<reference evidence="1 2" key="1">
    <citation type="submission" date="2020-06" db="EMBL/GenBank/DDBJ databases">
        <authorList>
            <person name="Chuat V."/>
        </authorList>
    </citation>
    <scope>NUCLEOTIDE SEQUENCE [LARGE SCALE GENOMIC DNA]</scope>
    <source>
        <strain evidence="1">STH_CIRM_1046</strain>
    </source>
</reference>
<protein>
    <recommendedName>
        <fullName evidence="3">5'-nucleotidase</fullName>
    </recommendedName>
</protein>
<evidence type="ECO:0008006" key="3">
    <source>
        <dbReference type="Google" id="ProtNLM"/>
    </source>
</evidence>
<organism evidence="1 2">
    <name type="scientific">Streptococcus thermophilus</name>
    <dbReference type="NCBI Taxonomy" id="1308"/>
    <lineage>
        <taxon>Bacteria</taxon>
        <taxon>Bacillati</taxon>
        <taxon>Bacillota</taxon>
        <taxon>Bacilli</taxon>
        <taxon>Lactobacillales</taxon>
        <taxon>Streptococcaceae</taxon>
        <taxon>Streptococcus</taxon>
    </lineage>
</organism>
<gene>
    <name evidence="1" type="ORF">STHERMO_1035</name>
</gene>
<dbReference type="Proteomes" id="UP000509120">
    <property type="component" value="Chromosome"/>
</dbReference>
<proteinExistence type="predicted"/>
<dbReference type="AlphaFoldDB" id="A0AAN1ZU17"/>